<dbReference type="Gene3D" id="3.40.50.720">
    <property type="entry name" value="NAD(P)-binding Rossmann-like Domain"/>
    <property type="match status" value="1"/>
</dbReference>
<evidence type="ECO:0000256" key="2">
    <source>
        <dbReference type="ARBA" id="ARBA00022857"/>
    </source>
</evidence>
<evidence type="ECO:0000256" key="4">
    <source>
        <dbReference type="RuleBase" id="RU000363"/>
    </source>
</evidence>
<dbReference type="InterPro" id="IPR002347">
    <property type="entry name" value="SDR_fam"/>
</dbReference>
<dbReference type="GO" id="GO:0016020">
    <property type="term" value="C:membrane"/>
    <property type="evidence" value="ECO:0007669"/>
    <property type="project" value="TreeGrafter"/>
</dbReference>
<keyword evidence="3" id="KW-0560">Oxidoreductase</keyword>
<proteinExistence type="inferred from homology"/>
<reference evidence="5 6" key="1">
    <citation type="submission" date="2019-05" db="EMBL/GenBank/DDBJ databases">
        <title>Streptomyces marianii sp. nov., a novel marine actinomycete from southern coast of India.</title>
        <authorList>
            <person name="Iniyan A.M."/>
            <person name="Wink J."/>
            <person name="Ramprasad E."/>
            <person name="Ramana C.V."/>
            <person name="Bunk B."/>
            <person name="Sproer C."/>
            <person name="Joseph F.-J.R.S."/>
            <person name="Vincent S.G.P."/>
        </authorList>
    </citation>
    <scope>NUCLEOTIDE SEQUENCE [LARGE SCALE GENOMIC DNA]</scope>
    <source>
        <strain evidence="5 6">ICN19</strain>
    </source>
</reference>
<dbReference type="PANTHER" id="PTHR43490:SF99">
    <property type="entry name" value="SHORT-CHAIN DEHYDROGENASE_REDUCTASE"/>
    <property type="match status" value="1"/>
</dbReference>
<protein>
    <submittedName>
        <fullName evidence="5">SDR family NAD(P)-dependent oxidoreductase</fullName>
    </submittedName>
</protein>
<evidence type="ECO:0000313" key="5">
    <source>
        <dbReference type="EMBL" id="TLQ48101.1"/>
    </source>
</evidence>
<evidence type="ECO:0000256" key="1">
    <source>
        <dbReference type="ARBA" id="ARBA00006484"/>
    </source>
</evidence>
<dbReference type="PRINTS" id="PR00081">
    <property type="entry name" value="GDHRDH"/>
</dbReference>
<comment type="caution">
    <text evidence="5">The sequence shown here is derived from an EMBL/GenBank/DDBJ whole genome shotgun (WGS) entry which is preliminary data.</text>
</comment>
<name>A0A5R9ECZ6_9ACTN</name>
<dbReference type="PRINTS" id="PR00080">
    <property type="entry name" value="SDRFAMILY"/>
</dbReference>
<dbReference type="SUPFAM" id="SSF51735">
    <property type="entry name" value="NAD(P)-binding Rossmann-fold domains"/>
    <property type="match status" value="1"/>
</dbReference>
<dbReference type="InterPro" id="IPR036291">
    <property type="entry name" value="NAD(P)-bd_dom_sf"/>
</dbReference>
<organism evidence="5 6">
    <name type="scientific">Streptomyces marianii</name>
    <dbReference type="NCBI Taxonomy" id="1817406"/>
    <lineage>
        <taxon>Bacteria</taxon>
        <taxon>Bacillati</taxon>
        <taxon>Actinomycetota</taxon>
        <taxon>Actinomycetes</taxon>
        <taxon>Kitasatosporales</taxon>
        <taxon>Streptomycetaceae</taxon>
        <taxon>Streptomyces</taxon>
    </lineage>
</organism>
<dbReference type="Pfam" id="PF00106">
    <property type="entry name" value="adh_short"/>
    <property type="match status" value="1"/>
</dbReference>
<dbReference type="EMBL" id="VAWE01000001">
    <property type="protein sequence ID" value="TLQ48101.1"/>
    <property type="molecule type" value="Genomic_DNA"/>
</dbReference>
<gene>
    <name evidence="5" type="ORF">FEF34_08640</name>
</gene>
<dbReference type="PANTHER" id="PTHR43490">
    <property type="entry name" value="(+)-NEOMENTHOL DEHYDROGENASE"/>
    <property type="match status" value="1"/>
</dbReference>
<dbReference type="GO" id="GO:0016491">
    <property type="term" value="F:oxidoreductase activity"/>
    <property type="evidence" value="ECO:0007669"/>
    <property type="project" value="UniProtKB-KW"/>
</dbReference>
<evidence type="ECO:0000256" key="3">
    <source>
        <dbReference type="ARBA" id="ARBA00023002"/>
    </source>
</evidence>
<dbReference type="OrthoDB" id="9781117at2"/>
<evidence type="ECO:0000313" key="6">
    <source>
        <dbReference type="Proteomes" id="UP000305921"/>
    </source>
</evidence>
<dbReference type="AlphaFoldDB" id="A0A5R9ECZ6"/>
<keyword evidence="6" id="KW-1185">Reference proteome</keyword>
<accession>A0A5R9ECZ6</accession>
<comment type="similarity">
    <text evidence="1 4">Belongs to the short-chain dehydrogenases/reductases (SDR) family.</text>
</comment>
<keyword evidence="2" id="KW-0521">NADP</keyword>
<sequence>MGSVNGSSVTPRVAVVTGSNRGLGLAIGRALARTGDHVVVVTGRSEQDAQSAAARLRLDTEVMAHTLDVTDPASVCQLFADVERNYGRLDALVNNAGIAIDWHLRATTIDMETARATLETNLFGAWRCAQAAIALMRVHDYGRIVNVTSCLGSLERMEADCPAYRISKAALNALTRILAAETEDENIKVNAASPGSGVDTRMTRGTPALSADQAADSLLWLTCCPPDGPTGGFFLGREQLPW</sequence>
<dbReference type="Proteomes" id="UP000305921">
    <property type="component" value="Unassembled WGS sequence"/>
</dbReference>